<reference evidence="9" key="1">
    <citation type="submission" date="2016-05" db="EMBL/GenBank/DDBJ databases">
        <title>Comparative genomics of biotechnologically important yeasts.</title>
        <authorList>
            <consortium name="DOE Joint Genome Institute"/>
            <person name="Riley R."/>
            <person name="Haridas S."/>
            <person name="Wolfe K.H."/>
            <person name="Lopes M.R."/>
            <person name="Hittinger C.T."/>
            <person name="Goker M."/>
            <person name="Salamov A."/>
            <person name="Wisecaver J."/>
            <person name="Long T.M."/>
            <person name="Aerts A.L."/>
            <person name="Barry K."/>
            <person name="Choi C."/>
            <person name="Clum A."/>
            <person name="Coughlan A.Y."/>
            <person name="Deshpande S."/>
            <person name="Douglass A.P."/>
            <person name="Hanson S.J."/>
            <person name="Klenk H.-P."/>
            <person name="Labutti K."/>
            <person name="Lapidus A."/>
            <person name="Lindquist E."/>
            <person name="Lipzen A."/>
            <person name="Meier-Kolthoff J.P."/>
            <person name="Ohm R.A."/>
            <person name="Otillar R.P."/>
            <person name="Pangilinan J."/>
            <person name="Peng Y."/>
            <person name="Rokas A."/>
            <person name="Rosa C.A."/>
            <person name="Scheuner C."/>
            <person name="Sibirny A.A."/>
            <person name="Slot J.C."/>
            <person name="Stielow J.B."/>
            <person name="Sun H."/>
            <person name="Kurtzman C.P."/>
            <person name="Blackwell M."/>
            <person name="Grigoriev I.V."/>
            <person name="Jeffries T.W."/>
        </authorList>
    </citation>
    <scope>NUCLEOTIDE SEQUENCE [LARGE SCALE GENOMIC DNA]</scope>
    <source>
        <strain evidence="9">DSM 1968</strain>
    </source>
</reference>
<comment type="subunit">
    <text evidence="7">Component of 250-400 kDa complexes called cytochrome oxidase assembly intermediates or COA complexes.</text>
</comment>
<protein>
    <recommendedName>
        <fullName evidence="7">Cytochrome c oxidase assembly factor 3</fullName>
    </recommendedName>
</protein>
<dbReference type="GO" id="GO:0033617">
    <property type="term" value="P:mitochondrial respiratory chain complex IV assembly"/>
    <property type="evidence" value="ECO:0007669"/>
    <property type="project" value="UniProtKB-UniRule"/>
</dbReference>
<evidence type="ECO:0000256" key="1">
    <source>
        <dbReference type="ARBA" id="ARBA00004434"/>
    </source>
</evidence>
<keyword evidence="6 7" id="KW-0472">Membrane</keyword>
<proteinExistence type="inferred from homology"/>
<evidence type="ECO:0000256" key="3">
    <source>
        <dbReference type="ARBA" id="ARBA00022692"/>
    </source>
</evidence>
<keyword evidence="5 7" id="KW-0496">Mitochondrion</keyword>
<accession>A0A1D2VFQ9</accession>
<dbReference type="PANTHER" id="PTHR15642">
    <property type="entry name" value="CYTOCHROME C OXIDASE ASSEMBLY FACTOR 3, MITOCHONDRIAL"/>
    <property type="match status" value="1"/>
</dbReference>
<evidence type="ECO:0000256" key="7">
    <source>
        <dbReference type="RuleBase" id="RU367056"/>
    </source>
</evidence>
<keyword evidence="7" id="KW-0999">Mitochondrion inner membrane</keyword>
<comment type="similarity">
    <text evidence="2 7">Belongs to the COA3 family.</text>
</comment>
<keyword evidence="3 7" id="KW-0812">Transmembrane</keyword>
<dbReference type="EMBL" id="KV454482">
    <property type="protein sequence ID" value="ODV60353.1"/>
    <property type="molecule type" value="Genomic_DNA"/>
</dbReference>
<evidence type="ECO:0000313" key="8">
    <source>
        <dbReference type="EMBL" id="ODV60353.1"/>
    </source>
</evidence>
<gene>
    <name evidence="8" type="ORF">ASCRUDRAFT_76351</name>
</gene>
<comment type="subcellular location">
    <subcellularLocation>
        <location evidence="1">Mitochondrion inner membrane</location>
        <topology evidence="1">Single-pass membrane protein</topology>
    </subcellularLocation>
</comment>
<comment type="function">
    <text evidence="7">Required for assembly of cytochrome c oxidase (complex IV).</text>
</comment>
<evidence type="ECO:0000256" key="5">
    <source>
        <dbReference type="ARBA" id="ARBA00023128"/>
    </source>
</evidence>
<dbReference type="Proteomes" id="UP000095038">
    <property type="component" value="Unassembled WGS sequence"/>
</dbReference>
<dbReference type="InParanoid" id="A0A1D2VFQ9"/>
<dbReference type="AlphaFoldDB" id="A0A1D2VFQ9"/>
<evidence type="ECO:0000313" key="9">
    <source>
        <dbReference type="Proteomes" id="UP000095038"/>
    </source>
</evidence>
<dbReference type="STRING" id="1344418.A0A1D2VFQ9"/>
<dbReference type="RefSeq" id="XP_020046660.1">
    <property type="nucleotide sequence ID" value="XM_020193432.1"/>
</dbReference>
<name>A0A1D2VFQ9_9ASCO</name>
<keyword evidence="9" id="KW-1185">Reference proteome</keyword>
<dbReference type="GO" id="GO:0005743">
    <property type="term" value="C:mitochondrial inner membrane"/>
    <property type="evidence" value="ECO:0007669"/>
    <property type="project" value="UniProtKB-SubCell"/>
</dbReference>
<evidence type="ECO:0000256" key="4">
    <source>
        <dbReference type="ARBA" id="ARBA00022989"/>
    </source>
</evidence>
<sequence length="93" mass="10949">MLLGKRAAIHPSKYLNHKTWRMTPSFIRARQPYFWKNFATFFILAAIPTSAYFYTYKFLGKDDLADIEIPPISEEDLKKLKAEYEAEKKLEGK</sequence>
<dbReference type="GeneID" id="30967068"/>
<dbReference type="InterPro" id="IPR041752">
    <property type="entry name" value="Coa3"/>
</dbReference>
<evidence type="ECO:0000256" key="2">
    <source>
        <dbReference type="ARBA" id="ARBA00007035"/>
    </source>
</evidence>
<dbReference type="PANTHER" id="PTHR15642:SF3">
    <property type="entry name" value="CYTOCHROME C OXIDASE ASSEMBLY FACTOR 3 HOMOLOG, MITOCHONDRIAL"/>
    <property type="match status" value="1"/>
</dbReference>
<dbReference type="OrthoDB" id="10018333at2759"/>
<dbReference type="FunCoup" id="A0A1D2VFQ9">
    <property type="interactions" value="23"/>
</dbReference>
<keyword evidence="4 7" id="KW-1133">Transmembrane helix</keyword>
<feature type="transmembrane region" description="Helical" evidence="7">
    <location>
        <begin position="34"/>
        <end position="54"/>
    </location>
</feature>
<evidence type="ECO:0000256" key="6">
    <source>
        <dbReference type="ARBA" id="ARBA00023136"/>
    </source>
</evidence>
<organism evidence="8 9">
    <name type="scientific">Ascoidea rubescens DSM 1968</name>
    <dbReference type="NCBI Taxonomy" id="1344418"/>
    <lineage>
        <taxon>Eukaryota</taxon>
        <taxon>Fungi</taxon>
        <taxon>Dikarya</taxon>
        <taxon>Ascomycota</taxon>
        <taxon>Saccharomycotina</taxon>
        <taxon>Saccharomycetes</taxon>
        <taxon>Ascoideaceae</taxon>
        <taxon>Ascoidea</taxon>
    </lineage>
</organism>